<gene>
    <name evidence="1" type="ORF">HK414_16555</name>
</gene>
<evidence type="ECO:0000313" key="1">
    <source>
        <dbReference type="EMBL" id="QJW84719.1"/>
    </source>
</evidence>
<sequence>MHDAITLQPAAGTLVPVADAVLRPLGAALSRPALADAAAAFCAELAEGLRCDRVTVGLLAGDDLQLAGSSHPGALLAAQPAASGIVDAMHEALDQRRRWLGLPSPAPMPSRWPTGRWRPRAAPARCPGWTTTEWWAR</sequence>
<reference evidence="1 2" key="1">
    <citation type="submission" date="2020-05" db="EMBL/GenBank/DDBJ databases">
        <title>Ramlibacter rhizophilus sp. nov., isolated from rhizosphere soil of national flower Mugunghwa from South Korea.</title>
        <authorList>
            <person name="Zheng-Fei Y."/>
            <person name="Huan T."/>
        </authorList>
    </citation>
    <scope>NUCLEOTIDE SEQUENCE [LARGE SCALE GENOMIC DNA]</scope>
    <source>
        <strain evidence="1 2">H242</strain>
    </source>
</reference>
<evidence type="ECO:0000313" key="2">
    <source>
        <dbReference type="Proteomes" id="UP000500826"/>
    </source>
</evidence>
<name>A0ABX6P3M2_9BURK</name>
<organism evidence="1 2">
    <name type="scientific">Ramlibacter terrae</name>
    <dbReference type="NCBI Taxonomy" id="2732511"/>
    <lineage>
        <taxon>Bacteria</taxon>
        <taxon>Pseudomonadati</taxon>
        <taxon>Pseudomonadota</taxon>
        <taxon>Betaproteobacteria</taxon>
        <taxon>Burkholderiales</taxon>
        <taxon>Comamonadaceae</taxon>
        <taxon>Ramlibacter</taxon>
    </lineage>
</organism>
<accession>A0ABX6P3M2</accession>
<proteinExistence type="predicted"/>
<dbReference type="EMBL" id="CP053418">
    <property type="protein sequence ID" value="QJW84719.1"/>
    <property type="molecule type" value="Genomic_DNA"/>
</dbReference>
<dbReference type="Proteomes" id="UP000500826">
    <property type="component" value="Chromosome"/>
</dbReference>
<keyword evidence="2" id="KW-1185">Reference proteome</keyword>
<protein>
    <submittedName>
        <fullName evidence="1">Uncharacterized protein</fullName>
    </submittedName>
</protein>
<reference evidence="1 2" key="2">
    <citation type="submission" date="2020-05" db="EMBL/GenBank/DDBJ databases">
        <authorList>
            <person name="Khan S.A."/>
            <person name="Jeon C.O."/>
            <person name="Chun B.H."/>
        </authorList>
    </citation>
    <scope>NUCLEOTIDE SEQUENCE [LARGE SCALE GENOMIC DNA]</scope>
    <source>
        <strain evidence="1 2">H242</strain>
    </source>
</reference>